<reference evidence="1 2" key="1">
    <citation type="submission" date="2020-06" db="EMBL/GenBank/DDBJ databases">
        <title>Frischella cerana isolated from Apis cerana gut homogenate.</title>
        <authorList>
            <person name="Wolter L.A."/>
            <person name="Suenami S."/>
            <person name="Miyazaki R."/>
        </authorList>
    </citation>
    <scope>NUCLEOTIDE SEQUENCE [LARGE SCALE GENOMIC DNA]</scope>
    <source>
        <strain evidence="1 2">Ac13</strain>
    </source>
</reference>
<evidence type="ECO:0000313" key="2">
    <source>
        <dbReference type="Proteomes" id="UP000651208"/>
    </source>
</evidence>
<organism evidence="1 2">
    <name type="scientific">Frischella japonica</name>
    <dbReference type="NCBI Taxonomy" id="2741544"/>
    <lineage>
        <taxon>Bacteria</taxon>
        <taxon>Pseudomonadati</taxon>
        <taxon>Pseudomonadota</taxon>
        <taxon>Gammaproteobacteria</taxon>
        <taxon>Orbales</taxon>
        <taxon>Orbaceae</taxon>
        <taxon>Frischella</taxon>
    </lineage>
</organism>
<proteinExistence type="predicted"/>
<sequence>MLFTIIFFIPINNLIIENKKQNYRQQKKAHEEELLGDTLKPFYEDKGTLDERRIQNLRENFAKGYATNGGKFYYGSANYDKPICHKFKHSFVTDDQMYIILSCQNPDNSILSYALATQKGNSSFVNPWNGGRLDHYEDYLVSEYPYINLLDDNDYTIIYKDPVDGTRYGKYYDQLYVLPMLDKNENELKSHISDRIIEFQKQHTHQFPNDKVIKLAYYLLGSNQCQSVDDVSLFGDDNLIMKCNQKSFTVNYEKLYQSVPVPSLMIPLEVLGDNHDQQDCLICACSKTGQVQLEEASDFDASALKERIAEQCQNDNQWPYNKCVGIYYESLLKTDFGNYLRASIVHVKEGTKVAQCIVEVSEKKFTEIQTGLKTNGNLRKAN</sequence>
<protein>
    <submittedName>
        <fullName evidence="1">Uncharacterized protein</fullName>
    </submittedName>
</protein>
<comment type="caution">
    <text evidence="1">The sequence shown here is derived from an EMBL/GenBank/DDBJ whole genome shotgun (WGS) entry which is preliminary data.</text>
</comment>
<name>A0ABR7QXZ4_9GAMM</name>
<dbReference type="Proteomes" id="UP000651208">
    <property type="component" value="Unassembled WGS sequence"/>
</dbReference>
<evidence type="ECO:0000313" key="1">
    <source>
        <dbReference type="EMBL" id="MBC9131098.1"/>
    </source>
</evidence>
<dbReference type="EMBL" id="JABURY010000016">
    <property type="protein sequence ID" value="MBC9131098.1"/>
    <property type="molecule type" value="Genomic_DNA"/>
</dbReference>
<gene>
    <name evidence="1" type="ORF">FcAc13_07220</name>
</gene>
<dbReference type="RefSeq" id="WP_187755542.1">
    <property type="nucleotide sequence ID" value="NZ_JABURY010000016.1"/>
</dbReference>
<keyword evidence="2" id="KW-1185">Reference proteome</keyword>
<accession>A0ABR7QXZ4</accession>